<sequence>MSSWRRRAPVVVLALGLVTVAAGLGHALVSGPSLPHIGTVPPAHAGLSPAPAQQALEPVSLSEVPQRMRLSAMGVDAPVQPVLPGPDRQLSVPESPDVVGWWSAGAAPGSRTGTVVLAGHVDTRSAGPGALFRVAELQPGDPLEVTSAHGATRYRIAAVRSYPKASLPADLFDRTGNPRLALITCGGPFDDSTRQYEDNIVAYAVPA</sequence>
<dbReference type="CDD" id="cd05829">
    <property type="entry name" value="Sortase_F"/>
    <property type="match status" value="1"/>
</dbReference>
<dbReference type="InterPro" id="IPR005754">
    <property type="entry name" value="Sortase"/>
</dbReference>
<dbReference type="STRING" id="994479.GCA_000194155_06932"/>
<dbReference type="SUPFAM" id="SSF63817">
    <property type="entry name" value="Sortase"/>
    <property type="match status" value="1"/>
</dbReference>
<comment type="caution">
    <text evidence="2">The sequence shown here is derived from an EMBL/GenBank/DDBJ whole genome shotgun (WGS) entry which is preliminary data.</text>
</comment>
<evidence type="ECO:0000256" key="1">
    <source>
        <dbReference type="ARBA" id="ARBA00022801"/>
    </source>
</evidence>
<evidence type="ECO:0000313" key="2">
    <source>
        <dbReference type="EMBL" id="PKW18217.1"/>
    </source>
</evidence>
<evidence type="ECO:0000313" key="3">
    <source>
        <dbReference type="Proteomes" id="UP000233786"/>
    </source>
</evidence>
<dbReference type="GO" id="GO:0016787">
    <property type="term" value="F:hydrolase activity"/>
    <property type="evidence" value="ECO:0007669"/>
    <property type="project" value="UniProtKB-KW"/>
</dbReference>
<dbReference type="EMBL" id="PJNB01000001">
    <property type="protein sequence ID" value="PKW18217.1"/>
    <property type="molecule type" value="Genomic_DNA"/>
</dbReference>
<keyword evidence="3" id="KW-1185">Reference proteome</keyword>
<protein>
    <submittedName>
        <fullName evidence="2">Sortase family protein</fullName>
    </submittedName>
</protein>
<organism evidence="2 3">
    <name type="scientific">Saccharopolyspora spinosa</name>
    <dbReference type="NCBI Taxonomy" id="60894"/>
    <lineage>
        <taxon>Bacteria</taxon>
        <taxon>Bacillati</taxon>
        <taxon>Actinomycetota</taxon>
        <taxon>Actinomycetes</taxon>
        <taxon>Pseudonocardiales</taxon>
        <taxon>Pseudonocardiaceae</taxon>
        <taxon>Saccharopolyspora</taxon>
    </lineage>
</organism>
<name>A0A2N3Y5L7_SACSN</name>
<dbReference type="Proteomes" id="UP000233786">
    <property type="component" value="Unassembled WGS sequence"/>
</dbReference>
<proteinExistence type="predicted"/>
<dbReference type="InterPro" id="IPR042001">
    <property type="entry name" value="Sortase_F"/>
</dbReference>
<accession>A0A2N3Y5L7</accession>
<dbReference type="Gene3D" id="2.40.260.10">
    <property type="entry name" value="Sortase"/>
    <property type="match status" value="1"/>
</dbReference>
<keyword evidence="1" id="KW-0378">Hydrolase</keyword>
<dbReference type="AlphaFoldDB" id="A0A2N3Y5L7"/>
<dbReference type="InterPro" id="IPR023365">
    <property type="entry name" value="Sortase_dom-sf"/>
</dbReference>
<dbReference type="OrthoDB" id="525039at2"/>
<gene>
    <name evidence="2" type="ORF">A8926_6283</name>
</gene>
<reference evidence="2" key="1">
    <citation type="submission" date="2017-12" db="EMBL/GenBank/DDBJ databases">
        <title>Sequencing the genomes of 1000 Actinobacteria strains.</title>
        <authorList>
            <person name="Klenk H.-P."/>
        </authorList>
    </citation>
    <scope>NUCLEOTIDE SEQUENCE [LARGE SCALE GENOMIC DNA]</scope>
    <source>
        <strain evidence="2">DSM 44228</strain>
    </source>
</reference>
<dbReference type="Pfam" id="PF04203">
    <property type="entry name" value="Sortase"/>
    <property type="match status" value="1"/>
</dbReference>